<dbReference type="Proteomes" id="UP000295083">
    <property type="component" value="Unassembled WGS sequence"/>
</dbReference>
<organism evidence="3 4">
    <name type="scientific">Colletotrichum spinosum</name>
    <dbReference type="NCBI Taxonomy" id="1347390"/>
    <lineage>
        <taxon>Eukaryota</taxon>
        <taxon>Fungi</taxon>
        <taxon>Dikarya</taxon>
        <taxon>Ascomycota</taxon>
        <taxon>Pezizomycotina</taxon>
        <taxon>Sordariomycetes</taxon>
        <taxon>Hypocreomycetidae</taxon>
        <taxon>Glomerellales</taxon>
        <taxon>Glomerellaceae</taxon>
        <taxon>Colletotrichum</taxon>
        <taxon>Colletotrichum orbiculare species complex</taxon>
    </lineage>
</organism>
<dbReference type="EMBL" id="QAPG01000061">
    <property type="protein sequence ID" value="TDZ33643.1"/>
    <property type="molecule type" value="Genomic_DNA"/>
</dbReference>
<dbReference type="NCBIfam" id="TIGR00976">
    <property type="entry name" value="CocE_NonD"/>
    <property type="match status" value="1"/>
</dbReference>
<sequence length="548" mass="59334">MSATPSPRPLWAAAIDRAVGWTFGLPAETCNYTTQAVKIPLPDGTVLAADLYRPTGHNPSGTILVRGPYGRGFALSLLSARIFASRGYAVLFVSSRGTFGSTGSFDPFRCEAQDGHGVVAWMREQPWYTGTFATLGGSYLGFTQWALLSDPPHDMVAAVISAGPHDLAERAWGTGAFAMQQHILWADTIAYQETRSLWAQAWNFANPDRLDSLMNRHPLKPALVGHFGGRVPWLFHHVGQSDIGLENWALARHGAALEKADVPILLVTAWHDPFFEQTMEQYEALSQRGCPVALRIGSGGHLGSQSGESTAVAFQWLERHLAGKGKVESVPPVKIWREGADADWLELAKWPPPRNHKELFLASGGRLRAREPSHADSASFTFDPSRPTPTVGGALLFGRGSVDDTALCSRGDVATFTTGPLPEALDIFGRPSVDIAHSSDNPFCDVFVRLSVVDAQGRSRNVTEQYRRIDASRDGKLVALDMPDTAYRVPAGSRVRLVVAGGCFPKYGVNLGTGKDPATGTVLRPARHTIRFGGDYGSCLVVPVLKKS</sequence>
<dbReference type="SUPFAM" id="SSF49785">
    <property type="entry name" value="Galactose-binding domain-like"/>
    <property type="match status" value="1"/>
</dbReference>
<comment type="caution">
    <text evidence="3">The sequence shown here is derived from an EMBL/GenBank/DDBJ whole genome shotgun (WGS) entry which is preliminary data.</text>
</comment>
<dbReference type="InterPro" id="IPR000383">
    <property type="entry name" value="Xaa-Pro-like_dom"/>
</dbReference>
<protein>
    <submittedName>
        <fullName evidence="3">Cocaine esterase</fullName>
    </submittedName>
</protein>
<name>A0A4R8QI07_9PEZI</name>
<keyword evidence="1" id="KW-0378">Hydrolase</keyword>
<dbReference type="InterPro" id="IPR008979">
    <property type="entry name" value="Galactose-bd-like_sf"/>
</dbReference>
<dbReference type="Gene3D" id="3.40.50.1820">
    <property type="entry name" value="alpha/beta hydrolase"/>
    <property type="match status" value="1"/>
</dbReference>
<dbReference type="InterPro" id="IPR005674">
    <property type="entry name" value="CocE/Ser_esterase"/>
</dbReference>
<dbReference type="Pfam" id="PF08530">
    <property type="entry name" value="PepX_C"/>
    <property type="match status" value="1"/>
</dbReference>
<evidence type="ECO:0000313" key="4">
    <source>
        <dbReference type="Proteomes" id="UP000295083"/>
    </source>
</evidence>
<dbReference type="InterPro" id="IPR029058">
    <property type="entry name" value="AB_hydrolase_fold"/>
</dbReference>
<evidence type="ECO:0000256" key="1">
    <source>
        <dbReference type="ARBA" id="ARBA00022801"/>
    </source>
</evidence>
<feature type="domain" description="Xaa-Pro dipeptidyl-peptidase C-terminal" evidence="2">
    <location>
        <begin position="314"/>
        <end position="541"/>
    </location>
</feature>
<dbReference type="Gene3D" id="1.10.3020.10">
    <property type="entry name" value="alpha-amino acid ester hydrolase ( Helical cap domain)"/>
    <property type="match status" value="1"/>
</dbReference>
<reference evidence="3 4" key="1">
    <citation type="submission" date="2018-11" db="EMBL/GenBank/DDBJ databases">
        <title>Genome sequence and assembly of Colletotrichum spinosum.</title>
        <authorList>
            <person name="Gan P."/>
            <person name="Shirasu K."/>
        </authorList>
    </citation>
    <scope>NUCLEOTIDE SEQUENCE [LARGE SCALE GENOMIC DNA]</scope>
    <source>
        <strain evidence="3 4">CBS 515.97</strain>
    </source>
</reference>
<dbReference type="AlphaFoldDB" id="A0A4R8QI07"/>
<dbReference type="SUPFAM" id="SSF53474">
    <property type="entry name" value="alpha/beta-Hydrolases"/>
    <property type="match status" value="1"/>
</dbReference>
<accession>A0A4R8QI07</accession>
<evidence type="ECO:0000259" key="2">
    <source>
        <dbReference type="SMART" id="SM00939"/>
    </source>
</evidence>
<dbReference type="InterPro" id="IPR013736">
    <property type="entry name" value="Xaa-Pro_dipept_C"/>
</dbReference>
<proteinExistence type="predicted"/>
<dbReference type="GO" id="GO:0008239">
    <property type="term" value="F:dipeptidyl-peptidase activity"/>
    <property type="evidence" value="ECO:0007669"/>
    <property type="project" value="InterPro"/>
</dbReference>
<dbReference type="Gene3D" id="2.60.120.260">
    <property type="entry name" value="Galactose-binding domain-like"/>
    <property type="match status" value="1"/>
</dbReference>
<gene>
    <name evidence="3" type="primary">cocE</name>
    <name evidence="3" type="ORF">C8035_v010660</name>
</gene>
<dbReference type="SMART" id="SM00939">
    <property type="entry name" value="PepX_C"/>
    <property type="match status" value="1"/>
</dbReference>
<dbReference type="Pfam" id="PF02129">
    <property type="entry name" value="Peptidase_S15"/>
    <property type="match status" value="1"/>
</dbReference>
<keyword evidence="4" id="KW-1185">Reference proteome</keyword>
<evidence type="ECO:0000313" key="3">
    <source>
        <dbReference type="EMBL" id="TDZ33643.1"/>
    </source>
</evidence>